<feature type="domain" description="Transcription factor CBF/NF-Y/archaeal histone" evidence="3">
    <location>
        <begin position="184"/>
        <end position="244"/>
    </location>
</feature>
<keyword evidence="4" id="KW-1185">Reference proteome</keyword>
<dbReference type="GO" id="GO:0046982">
    <property type="term" value="F:protein heterodimerization activity"/>
    <property type="evidence" value="ECO:0007669"/>
    <property type="project" value="InterPro"/>
</dbReference>
<reference evidence="5" key="1">
    <citation type="submission" date="2022-11" db="UniProtKB">
        <authorList>
            <consortium name="WormBaseParasite"/>
        </authorList>
    </citation>
    <scope>IDENTIFICATION</scope>
</reference>
<dbReference type="Pfam" id="PF00808">
    <property type="entry name" value="CBFD_NFYB_HMF"/>
    <property type="match status" value="1"/>
</dbReference>
<dbReference type="PANTHER" id="PTHR10252:SF5">
    <property type="entry name" value="DR1-ASSOCIATED COREPRESSOR"/>
    <property type="match status" value="1"/>
</dbReference>
<dbReference type="Gene3D" id="1.10.20.10">
    <property type="entry name" value="Histone, subunit A"/>
    <property type="match status" value="1"/>
</dbReference>
<dbReference type="SUPFAM" id="SSF47113">
    <property type="entry name" value="Histone-fold"/>
    <property type="match status" value="1"/>
</dbReference>
<sequence length="333" mass="36255">MNSSSLNAGLVDTTLIPTAAATLEQQQNSSMSALLQQTPPHPPSLQMLQQQTLPFHHHSPSSHLFIQGGNNNNNSSTTTNIYNENNNRNGMSGGNEGTTTLPYNTLDSFGGQQNYNNTFAEVTKNALAGMMYQQPQYAGVVVDNKQGQPPNPIVEEDANAAACSSEDGDFRSGRIRKRRYSMARIQPTRIKKVMQSDEEIGRMVASVPVAIGSAMELFAEKLLQSAAGALQHSSTKTLSPVHISDTLQPFLQAILCTPHFAFLEPLLREVPLGTNIAATGRSATMMAATQQQIASQMMAQQIMAAHQQQQQQQFYQQQQESSNTTTTNITSNN</sequence>
<evidence type="ECO:0000259" key="3">
    <source>
        <dbReference type="Pfam" id="PF00808"/>
    </source>
</evidence>
<dbReference type="GO" id="GO:0001046">
    <property type="term" value="F:core promoter sequence-specific DNA binding"/>
    <property type="evidence" value="ECO:0007669"/>
    <property type="project" value="TreeGrafter"/>
</dbReference>
<keyword evidence="2" id="KW-0539">Nucleus</keyword>
<evidence type="ECO:0000313" key="4">
    <source>
        <dbReference type="Proteomes" id="UP000887563"/>
    </source>
</evidence>
<proteinExistence type="predicted"/>
<dbReference type="GO" id="GO:0016251">
    <property type="term" value="F:RNA polymerase II general transcription initiation factor activity"/>
    <property type="evidence" value="ECO:0007669"/>
    <property type="project" value="TreeGrafter"/>
</dbReference>
<dbReference type="Proteomes" id="UP000887563">
    <property type="component" value="Unplaced"/>
</dbReference>
<protein>
    <submittedName>
        <fullName evidence="5">Transcription factor CBF/NF-Y/archaeal histone domain-containing protein</fullName>
    </submittedName>
</protein>
<evidence type="ECO:0000256" key="2">
    <source>
        <dbReference type="ARBA" id="ARBA00023242"/>
    </source>
</evidence>
<dbReference type="AlphaFoldDB" id="A0A914N8T9"/>
<evidence type="ECO:0000313" key="5">
    <source>
        <dbReference type="WBParaSite" id="Minc3s03536g34133"/>
    </source>
</evidence>
<dbReference type="PANTHER" id="PTHR10252">
    <property type="entry name" value="HISTONE-LIKE TRANSCRIPTION FACTOR CCAAT-RELATED"/>
    <property type="match status" value="1"/>
</dbReference>
<accession>A0A914N8T9</accession>
<organism evidence="4 5">
    <name type="scientific">Meloidogyne incognita</name>
    <name type="common">Southern root-knot nematode worm</name>
    <name type="synonym">Oxyuris incognita</name>
    <dbReference type="NCBI Taxonomy" id="6306"/>
    <lineage>
        <taxon>Eukaryota</taxon>
        <taxon>Metazoa</taxon>
        <taxon>Ecdysozoa</taxon>
        <taxon>Nematoda</taxon>
        <taxon>Chromadorea</taxon>
        <taxon>Rhabditida</taxon>
        <taxon>Tylenchina</taxon>
        <taxon>Tylenchomorpha</taxon>
        <taxon>Tylenchoidea</taxon>
        <taxon>Meloidogynidae</taxon>
        <taxon>Meloidogyninae</taxon>
        <taxon>Meloidogyne</taxon>
        <taxon>Meloidogyne incognita group</taxon>
    </lineage>
</organism>
<dbReference type="CDD" id="cd22906">
    <property type="entry name" value="HFD_DRAP1"/>
    <property type="match status" value="1"/>
</dbReference>
<dbReference type="GO" id="GO:0017054">
    <property type="term" value="C:negative cofactor 2 complex"/>
    <property type="evidence" value="ECO:0007669"/>
    <property type="project" value="TreeGrafter"/>
</dbReference>
<dbReference type="InterPro" id="IPR009072">
    <property type="entry name" value="Histone-fold"/>
</dbReference>
<dbReference type="InterPro" id="IPR050568">
    <property type="entry name" value="Transcr_DNA_Rep_Reg"/>
</dbReference>
<dbReference type="WBParaSite" id="Minc3s03536g34133">
    <property type="protein sequence ID" value="Minc3s03536g34133"/>
    <property type="gene ID" value="Minc3s03536g34133"/>
</dbReference>
<name>A0A914N8T9_MELIC</name>
<comment type="subcellular location">
    <subcellularLocation>
        <location evidence="1">Nucleus</location>
    </subcellularLocation>
</comment>
<evidence type="ECO:0000256" key="1">
    <source>
        <dbReference type="ARBA" id="ARBA00004123"/>
    </source>
</evidence>
<dbReference type="InterPro" id="IPR003958">
    <property type="entry name" value="CBFA_NFYB_domain"/>
</dbReference>